<sequence>MVNLLPGSWQESNEMKFLTRTAIKLAMENNWQEAAKINKKILLSQKDDIETLNRLAFAYSCLKEFKKAQKAYKKVLGIDPFNIIAAKNLAKITKGNRNGQTNGEHHSNNKFASLDNLSSVFLYEPGKTKTVNLLNLAPPSVLATLNCGDQVLINLKKHAVTITNLDGLYLGALPDDLAHRLLTLINGGNKYEAYIRSLTTKMLTLFIREVERSERFVNQPSFQNSFNPLLEEERSFV</sequence>
<dbReference type="InterPro" id="IPR019734">
    <property type="entry name" value="TPR_rpt"/>
</dbReference>
<keyword evidence="1" id="KW-0802">TPR repeat</keyword>
<protein>
    <submittedName>
        <fullName evidence="2">Uncharacterized protein</fullName>
    </submittedName>
</protein>
<reference evidence="2 3" key="1">
    <citation type="journal article" date="2016" name="Nat. Commun.">
        <title>Thousands of microbial genomes shed light on interconnected biogeochemical processes in an aquifer system.</title>
        <authorList>
            <person name="Anantharaman K."/>
            <person name="Brown C.T."/>
            <person name="Hug L.A."/>
            <person name="Sharon I."/>
            <person name="Castelle C.J."/>
            <person name="Probst A.J."/>
            <person name="Thomas B.C."/>
            <person name="Singh A."/>
            <person name="Wilkins M.J."/>
            <person name="Karaoz U."/>
            <person name="Brodie E.L."/>
            <person name="Williams K.H."/>
            <person name="Hubbard S.S."/>
            <person name="Banfield J.F."/>
        </authorList>
    </citation>
    <scope>NUCLEOTIDE SEQUENCE [LARGE SCALE GENOMIC DNA]</scope>
</reference>
<organism evidence="2 3">
    <name type="scientific">Candidatus Curtissbacteria bacterium RIFCSPLOWO2_01_FULL_42_50</name>
    <dbReference type="NCBI Taxonomy" id="1797730"/>
    <lineage>
        <taxon>Bacteria</taxon>
        <taxon>Candidatus Curtissiibacteriota</taxon>
    </lineage>
</organism>
<dbReference type="PROSITE" id="PS50005">
    <property type="entry name" value="TPR"/>
    <property type="match status" value="1"/>
</dbReference>
<dbReference type="Proteomes" id="UP000177039">
    <property type="component" value="Unassembled WGS sequence"/>
</dbReference>
<dbReference type="Gene3D" id="1.25.40.10">
    <property type="entry name" value="Tetratricopeptide repeat domain"/>
    <property type="match status" value="1"/>
</dbReference>
<dbReference type="InterPro" id="IPR011990">
    <property type="entry name" value="TPR-like_helical_dom_sf"/>
</dbReference>
<dbReference type="SUPFAM" id="SSF48452">
    <property type="entry name" value="TPR-like"/>
    <property type="match status" value="1"/>
</dbReference>
<evidence type="ECO:0000256" key="1">
    <source>
        <dbReference type="PROSITE-ProRule" id="PRU00339"/>
    </source>
</evidence>
<evidence type="ECO:0000313" key="3">
    <source>
        <dbReference type="Proteomes" id="UP000177039"/>
    </source>
</evidence>
<gene>
    <name evidence="2" type="ORF">A3B54_02050</name>
</gene>
<evidence type="ECO:0000313" key="2">
    <source>
        <dbReference type="EMBL" id="OGE00163.1"/>
    </source>
</evidence>
<comment type="caution">
    <text evidence="2">The sequence shown here is derived from an EMBL/GenBank/DDBJ whole genome shotgun (WGS) entry which is preliminary data.</text>
</comment>
<name>A0A1F5H7M6_9BACT</name>
<dbReference type="EMBL" id="MFBT01000005">
    <property type="protein sequence ID" value="OGE00163.1"/>
    <property type="molecule type" value="Genomic_DNA"/>
</dbReference>
<dbReference type="SMART" id="SM00028">
    <property type="entry name" value="TPR"/>
    <property type="match status" value="1"/>
</dbReference>
<dbReference type="AlphaFoldDB" id="A0A1F5H7M6"/>
<accession>A0A1F5H7M6</accession>
<proteinExistence type="predicted"/>
<feature type="repeat" description="TPR" evidence="1">
    <location>
        <begin position="49"/>
        <end position="82"/>
    </location>
</feature>